<dbReference type="EMBL" id="JALLKP010000001">
    <property type="protein sequence ID" value="KAK2197799.1"/>
    <property type="molecule type" value="Genomic_DNA"/>
</dbReference>
<dbReference type="KEGG" id="bdw:94335100"/>
<name>A0AAD9UQC7_9APIC</name>
<accession>A0AAD9UQC7</accession>
<gene>
    <name evidence="2" type="ORF">BdWA1_000802</name>
</gene>
<reference evidence="2" key="1">
    <citation type="journal article" date="2023" name="Nat. Microbiol.">
        <title>Babesia duncani multi-omics identifies virulence factors and drug targets.</title>
        <authorList>
            <person name="Singh P."/>
            <person name="Lonardi S."/>
            <person name="Liang Q."/>
            <person name="Vydyam P."/>
            <person name="Khabirova E."/>
            <person name="Fang T."/>
            <person name="Gihaz S."/>
            <person name="Thekkiniath J."/>
            <person name="Munshi M."/>
            <person name="Abel S."/>
            <person name="Ciampossin L."/>
            <person name="Batugedara G."/>
            <person name="Gupta M."/>
            <person name="Lu X.M."/>
            <person name="Lenz T."/>
            <person name="Chakravarty S."/>
            <person name="Cornillot E."/>
            <person name="Hu Y."/>
            <person name="Ma W."/>
            <person name="Gonzalez L.M."/>
            <person name="Sanchez S."/>
            <person name="Estrada K."/>
            <person name="Sanchez-Flores A."/>
            <person name="Montero E."/>
            <person name="Harb O.S."/>
            <person name="Le Roch K.G."/>
            <person name="Mamoun C.B."/>
        </authorList>
    </citation>
    <scope>NUCLEOTIDE SEQUENCE</scope>
    <source>
        <strain evidence="2">WA1</strain>
    </source>
</reference>
<sequence length="193" mass="21530">MKKKSQLIIVNDADDFGPCNPESDNDVDEARDFQENDHDEYLPVIVNAHEFTSGLFNNVLCMQNRMQGQFLNAPHRPEELPSKFGARNDKPRVQTDNVVYRDKSGKRITRQEWLVLNQVISGVLIACTETAQGHSTSAAGKFDISLKFAATGMGKGIGSNSKSPRLDQTRARNCRPASKSVGTWRAMALQLRH</sequence>
<evidence type="ECO:0000313" key="3">
    <source>
        <dbReference type="Proteomes" id="UP001214638"/>
    </source>
</evidence>
<dbReference type="Proteomes" id="UP001214638">
    <property type="component" value="Unassembled WGS sequence"/>
</dbReference>
<dbReference type="AlphaFoldDB" id="A0AAD9UQC7"/>
<comment type="caution">
    <text evidence="2">The sequence shown here is derived from an EMBL/GenBank/DDBJ whole genome shotgun (WGS) entry which is preliminary data.</text>
</comment>
<evidence type="ECO:0000313" key="2">
    <source>
        <dbReference type="EMBL" id="KAK2197799.1"/>
    </source>
</evidence>
<proteinExistence type="predicted"/>
<evidence type="ECO:0000256" key="1">
    <source>
        <dbReference type="SAM" id="MobiDB-lite"/>
    </source>
</evidence>
<protein>
    <submittedName>
        <fullName evidence="2">Uncharacterized protein</fullName>
    </submittedName>
</protein>
<feature type="region of interest" description="Disordered" evidence="1">
    <location>
        <begin position="156"/>
        <end position="177"/>
    </location>
</feature>
<keyword evidence="3" id="KW-1185">Reference proteome</keyword>
<organism evidence="2 3">
    <name type="scientific">Babesia duncani</name>
    <dbReference type="NCBI Taxonomy" id="323732"/>
    <lineage>
        <taxon>Eukaryota</taxon>
        <taxon>Sar</taxon>
        <taxon>Alveolata</taxon>
        <taxon>Apicomplexa</taxon>
        <taxon>Aconoidasida</taxon>
        <taxon>Piroplasmida</taxon>
        <taxon>Babesiidae</taxon>
        <taxon>Babesia</taxon>
    </lineage>
</organism>
<dbReference type="RefSeq" id="XP_067804641.1">
    <property type="nucleotide sequence ID" value="XM_067945850.1"/>
</dbReference>
<dbReference type="GeneID" id="94335100"/>